<dbReference type="NCBIfam" id="TIGR00072">
    <property type="entry name" value="hydrog_prot"/>
    <property type="match status" value="1"/>
</dbReference>
<dbReference type="STRING" id="224324.aq_667"/>
<dbReference type="PIR" id="F70358">
    <property type="entry name" value="F70358"/>
</dbReference>
<evidence type="ECO:0000256" key="2">
    <source>
        <dbReference type="ARBA" id="ARBA00022596"/>
    </source>
</evidence>
<evidence type="ECO:0000256" key="4">
    <source>
        <dbReference type="ARBA" id="ARBA00022723"/>
    </source>
</evidence>
<evidence type="ECO:0000313" key="9">
    <source>
        <dbReference type="Proteomes" id="UP000000798"/>
    </source>
</evidence>
<dbReference type="PRINTS" id="PR00446">
    <property type="entry name" value="HYDRGNUPTAKE"/>
</dbReference>
<dbReference type="PANTHER" id="PTHR30302">
    <property type="entry name" value="HYDROGENASE 1 MATURATION PROTEASE"/>
    <property type="match status" value="1"/>
</dbReference>
<dbReference type="EMBL" id="AE000657">
    <property type="protein sequence ID" value="AAC06858.1"/>
    <property type="molecule type" value="Genomic_DNA"/>
</dbReference>
<dbReference type="InterPro" id="IPR004419">
    <property type="entry name" value="Pept_A31_hyd_express"/>
</dbReference>
<dbReference type="GO" id="GO:0004175">
    <property type="term" value="F:endopeptidase activity"/>
    <property type="evidence" value="ECO:0000318"/>
    <property type="project" value="GO_Central"/>
</dbReference>
<evidence type="ECO:0000256" key="7">
    <source>
        <dbReference type="PIRSR" id="PIRSR604419-1"/>
    </source>
</evidence>
<keyword evidence="4 7" id="KW-0479">Metal-binding</keyword>
<evidence type="ECO:0000313" key="8">
    <source>
        <dbReference type="EMBL" id="AAC06858.1"/>
    </source>
</evidence>
<keyword evidence="9" id="KW-1185">Reference proteome</keyword>
<dbReference type="InterPro" id="IPR023430">
    <property type="entry name" value="Pept_HybD-like_dom_sf"/>
</dbReference>
<proteinExistence type="inferred from homology"/>
<dbReference type="Pfam" id="PF01750">
    <property type="entry name" value="HycI"/>
    <property type="match status" value="1"/>
</dbReference>
<evidence type="ECO:0000256" key="1">
    <source>
        <dbReference type="ARBA" id="ARBA00006814"/>
    </source>
</evidence>
<dbReference type="KEGG" id="aae:aq_667"/>
<dbReference type="GO" id="GO:0004190">
    <property type="term" value="F:aspartic-type endopeptidase activity"/>
    <property type="evidence" value="ECO:0007669"/>
    <property type="project" value="UniProtKB-KW"/>
</dbReference>
<dbReference type="GO" id="GO:0008047">
    <property type="term" value="F:enzyme activator activity"/>
    <property type="evidence" value="ECO:0007669"/>
    <property type="project" value="InterPro"/>
</dbReference>
<dbReference type="NCBIfam" id="TIGR00140">
    <property type="entry name" value="hupD"/>
    <property type="match status" value="1"/>
</dbReference>
<keyword evidence="6" id="KW-0378">Hydrolase</keyword>
<dbReference type="FunCoup" id="O66898">
    <property type="interactions" value="18"/>
</dbReference>
<reference evidence="8 9" key="1">
    <citation type="journal article" date="1998" name="Nature">
        <title>The complete genome of the hyperthermophilic bacterium Aquifex aeolicus.</title>
        <authorList>
            <person name="Deckert G."/>
            <person name="Warren P.V."/>
            <person name="Gaasterland T."/>
            <person name="Young W.G."/>
            <person name="Lenox A.L."/>
            <person name="Graham D.E."/>
            <person name="Overbeek R."/>
            <person name="Snead M.A."/>
            <person name="Keller M."/>
            <person name="Aujay M."/>
            <person name="Huber R."/>
            <person name="Feldman R.A."/>
            <person name="Short J.M."/>
            <person name="Olson G.J."/>
            <person name="Swanson R.V."/>
        </authorList>
    </citation>
    <scope>NUCLEOTIDE SEQUENCE [LARGE SCALE GENOMIC DNA]</scope>
    <source>
        <strain evidence="8 9">VF5</strain>
    </source>
</reference>
<dbReference type="PATRIC" id="fig|224324.8.peg.540"/>
<organism evidence="8 9">
    <name type="scientific">Aquifex aeolicus (strain VF5)</name>
    <dbReference type="NCBI Taxonomy" id="224324"/>
    <lineage>
        <taxon>Bacteria</taxon>
        <taxon>Pseudomonadati</taxon>
        <taxon>Aquificota</taxon>
        <taxon>Aquificia</taxon>
        <taxon>Aquificales</taxon>
        <taxon>Aquificaceae</taxon>
        <taxon>Aquifex</taxon>
    </lineage>
</organism>
<comment type="similarity">
    <text evidence="1">Belongs to the peptidase A31 family.</text>
</comment>
<dbReference type="PANTHER" id="PTHR30302:SF1">
    <property type="entry name" value="HYDROGENASE 2 MATURATION PROTEASE"/>
    <property type="match status" value="1"/>
</dbReference>
<accession>O66898</accession>
<keyword evidence="5" id="KW-0064">Aspartyl protease</keyword>
<keyword evidence="2 7" id="KW-0533">Nickel</keyword>
<dbReference type="GO" id="GO:0046872">
    <property type="term" value="F:metal ion binding"/>
    <property type="evidence" value="ECO:0007669"/>
    <property type="project" value="UniProtKB-KW"/>
</dbReference>
<dbReference type="GO" id="GO:0016485">
    <property type="term" value="P:protein processing"/>
    <property type="evidence" value="ECO:0000318"/>
    <property type="project" value="GO_Central"/>
</dbReference>
<dbReference type="InterPro" id="IPR000671">
    <property type="entry name" value="Peptidase_A31"/>
</dbReference>
<dbReference type="EnsemblBacteria" id="AAC06858">
    <property type="protein sequence ID" value="AAC06858"/>
    <property type="gene ID" value="aq_667"/>
</dbReference>
<protein>
    <submittedName>
        <fullName evidence="8">HupD hydrogenase related function</fullName>
    </submittedName>
</protein>
<dbReference type="SUPFAM" id="SSF53163">
    <property type="entry name" value="HybD-like"/>
    <property type="match status" value="1"/>
</dbReference>
<feature type="binding site" evidence="7">
    <location>
        <position position="15"/>
    </location>
    <ligand>
        <name>Ni(2+)</name>
        <dbReference type="ChEBI" id="CHEBI:49786"/>
    </ligand>
</feature>
<evidence type="ECO:0000256" key="6">
    <source>
        <dbReference type="ARBA" id="ARBA00022801"/>
    </source>
</evidence>
<dbReference type="eggNOG" id="COG0680">
    <property type="taxonomic scope" value="Bacteria"/>
</dbReference>
<dbReference type="FunFam" id="3.40.50.1450:FF:000002">
    <property type="entry name" value="Hydrogenase 1 maturation protease"/>
    <property type="match status" value="1"/>
</dbReference>
<dbReference type="AlphaFoldDB" id="O66898"/>
<feature type="binding site" evidence="7">
    <location>
        <position position="61"/>
    </location>
    <ligand>
        <name>Ni(2+)</name>
        <dbReference type="ChEBI" id="CHEBI:49786"/>
    </ligand>
</feature>
<sequence>MITVLGIGNILLSDEGLGVRTVEELQRRYEFPENVKVLDGGTLGIDLLYHIEGTEKLLIIDAVLGGKKPGTFYKIKNENVKKYFKSKVSMHELGIQEVLALLEVLEKPIKEIVVLGLEPKSLEVSTELTPEIQEKIPLLVEEALSQLKEWGVEVKEKSHEQC</sequence>
<feature type="binding site" evidence="7">
    <location>
        <position position="91"/>
    </location>
    <ligand>
        <name>Ni(2+)</name>
        <dbReference type="ChEBI" id="CHEBI:49786"/>
    </ligand>
</feature>
<dbReference type="HOGENOM" id="CLU_099037_0_1_0"/>
<dbReference type="Proteomes" id="UP000000798">
    <property type="component" value="Chromosome"/>
</dbReference>
<evidence type="ECO:0000256" key="5">
    <source>
        <dbReference type="ARBA" id="ARBA00022750"/>
    </source>
</evidence>
<dbReference type="RefSeq" id="WP_010880396.1">
    <property type="nucleotide sequence ID" value="NC_000918.1"/>
</dbReference>
<name>O66898_AQUAE</name>
<gene>
    <name evidence="8" type="primary">hupD</name>
    <name evidence="8" type="ordered locus">aq_667</name>
</gene>
<dbReference type="Gene3D" id="3.40.50.1450">
    <property type="entry name" value="HybD-like"/>
    <property type="match status" value="1"/>
</dbReference>
<dbReference type="CDD" id="cd06062">
    <property type="entry name" value="H2MP_MemB-H2up"/>
    <property type="match status" value="1"/>
</dbReference>
<dbReference type="OrthoDB" id="9794619at2"/>
<evidence type="ECO:0000256" key="3">
    <source>
        <dbReference type="ARBA" id="ARBA00022670"/>
    </source>
</evidence>
<dbReference type="InParanoid" id="O66898"/>
<keyword evidence="3" id="KW-0645">Protease</keyword>